<accession>A0AA35RNZ9</accession>
<evidence type="ECO:0000313" key="2">
    <source>
        <dbReference type="EMBL" id="CAI8014223.1"/>
    </source>
</evidence>
<keyword evidence="3" id="KW-1185">Reference proteome</keyword>
<reference evidence="2" key="1">
    <citation type="submission" date="2023-03" db="EMBL/GenBank/DDBJ databases">
        <authorList>
            <person name="Steffen K."/>
            <person name="Cardenas P."/>
        </authorList>
    </citation>
    <scope>NUCLEOTIDE SEQUENCE</scope>
</reference>
<dbReference type="Proteomes" id="UP001174909">
    <property type="component" value="Unassembled WGS sequence"/>
</dbReference>
<gene>
    <name evidence="2" type="ORF">GBAR_LOCUS8923</name>
</gene>
<dbReference type="AlphaFoldDB" id="A0AA35RNZ9"/>
<feature type="non-terminal residue" evidence="2">
    <location>
        <position position="93"/>
    </location>
</feature>
<proteinExistence type="predicted"/>
<organism evidence="2 3">
    <name type="scientific">Geodia barretti</name>
    <name type="common">Barrett's horny sponge</name>
    <dbReference type="NCBI Taxonomy" id="519541"/>
    <lineage>
        <taxon>Eukaryota</taxon>
        <taxon>Metazoa</taxon>
        <taxon>Porifera</taxon>
        <taxon>Demospongiae</taxon>
        <taxon>Heteroscleromorpha</taxon>
        <taxon>Tetractinellida</taxon>
        <taxon>Astrophorina</taxon>
        <taxon>Geodiidae</taxon>
        <taxon>Geodia</taxon>
    </lineage>
</organism>
<dbReference type="EMBL" id="CASHTH010001350">
    <property type="protein sequence ID" value="CAI8014223.1"/>
    <property type="molecule type" value="Genomic_DNA"/>
</dbReference>
<sequence>MEVRLLEEKPGGEVGGGGFGRRKPGGEVGGFQLPFPLHLLQHLHGYERSMHCCTRKKRKLPDMAPCSVTITILNIPPAVDCKSKGKRLSLSPN</sequence>
<evidence type="ECO:0000256" key="1">
    <source>
        <dbReference type="SAM" id="MobiDB-lite"/>
    </source>
</evidence>
<feature type="region of interest" description="Disordered" evidence="1">
    <location>
        <begin position="1"/>
        <end position="25"/>
    </location>
</feature>
<protein>
    <submittedName>
        <fullName evidence="2">Uncharacterized protein</fullName>
    </submittedName>
</protein>
<evidence type="ECO:0000313" key="3">
    <source>
        <dbReference type="Proteomes" id="UP001174909"/>
    </source>
</evidence>
<feature type="compositionally biased region" description="Basic and acidic residues" evidence="1">
    <location>
        <begin position="1"/>
        <end position="11"/>
    </location>
</feature>
<name>A0AA35RNZ9_GEOBA</name>
<comment type="caution">
    <text evidence="2">The sequence shown here is derived from an EMBL/GenBank/DDBJ whole genome shotgun (WGS) entry which is preliminary data.</text>
</comment>